<dbReference type="PANTHER" id="PTHR43856">
    <property type="entry name" value="CARDIOLIPIN HYDROLASE"/>
    <property type="match status" value="1"/>
</dbReference>
<gene>
    <name evidence="11" type="ORF">R77564_03016</name>
    <name evidence="10" type="ORF">R77567_03061</name>
</gene>
<proteinExistence type="inferred from homology"/>
<dbReference type="Pfam" id="PF13091">
    <property type="entry name" value="PLDc_2"/>
    <property type="match status" value="2"/>
</dbReference>
<dbReference type="PANTHER" id="PTHR43856:SF1">
    <property type="entry name" value="MITOCHONDRIAL CARDIOLIPIN HYDROLASE"/>
    <property type="match status" value="1"/>
</dbReference>
<dbReference type="EMBL" id="CAUDLI010000006">
    <property type="protein sequence ID" value="CAJ0885301.1"/>
    <property type="molecule type" value="Genomic_DNA"/>
</dbReference>
<feature type="chain" id="PRO_5041928003" description="phospholipase D" evidence="8">
    <location>
        <begin position="25"/>
        <end position="465"/>
    </location>
</feature>
<dbReference type="CDD" id="cd09173">
    <property type="entry name" value="PLDc_Nuc_like_unchar1_2"/>
    <property type="match status" value="1"/>
</dbReference>
<dbReference type="Gene3D" id="3.30.870.10">
    <property type="entry name" value="Endonuclease Chain A"/>
    <property type="match status" value="2"/>
</dbReference>
<comment type="caution">
    <text evidence="10">The sequence shown here is derived from an EMBL/GenBank/DDBJ whole genome shotgun (WGS) entry which is preliminary data.</text>
</comment>
<evidence type="ECO:0000313" key="13">
    <source>
        <dbReference type="Proteomes" id="UP001190491"/>
    </source>
</evidence>
<dbReference type="InterPro" id="IPR025202">
    <property type="entry name" value="PLD-like_dom"/>
</dbReference>
<feature type="domain" description="PLD phosphodiesterase" evidence="9">
    <location>
        <begin position="384"/>
        <end position="411"/>
    </location>
</feature>
<dbReference type="EMBL" id="CAUDKO010000006">
    <property type="protein sequence ID" value="CAJ0877866.1"/>
    <property type="molecule type" value="Genomic_DNA"/>
</dbReference>
<reference evidence="10 12" key="1">
    <citation type="submission" date="2023-07" db="EMBL/GenBank/DDBJ databases">
        <authorList>
            <person name="Peeters C."/>
        </authorList>
    </citation>
    <scope>NUCLEOTIDE SEQUENCE</scope>
    <source>
        <strain evidence="11 12">LMG 32965</strain>
        <strain evidence="10">R-77567</strain>
    </source>
</reference>
<organism evidence="10 13">
    <name type="scientific">Ralstonia flatus</name>
    <dbReference type="NCBI Taxonomy" id="3058601"/>
    <lineage>
        <taxon>Bacteria</taxon>
        <taxon>Pseudomonadati</taxon>
        <taxon>Pseudomonadota</taxon>
        <taxon>Betaproteobacteria</taxon>
        <taxon>Burkholderiales</taxon>
        <taxon>Burkholderiaceae</taxon>
        <taxon>Ralstonia</taxon>
    </lineage>
</organism>
<evidence type="ECO:0000256" key="2">
    <source>
        <dbReference type="ARBA" id="ARBA00008664"/>
    </source>
</evidence>
<feature type="signal peptide" evidence="8">
    <location>
        <begin position="1"/>
        <end position="24"/>
    </location>
</feature>
<dbReference type="GO" id="GO:0004630">
    <property type="term" value="F:phospholipase D activity"/>
    <property type="evidence" value="ECO:0007669"/>
    <property type="project" value="UniProtKB-EC"/>
</dbReference>
<dbReference type="AlphaFoldDB" id="A0AAD2F5L5"/>
<comment type="similarity">
    <text evidence="2">Belongs to the phospholipase D family.</text>
</comment>
<keyword evidence="6" id="KW-0443">Lipid metabolism</keyword>
<feature type="domain" description="PLD phosphodiesterase" evidence="9">
    <location>
        <begin position="178"/>
        <end position="205"/>
    </location>
</feature>
<dbReference type="PROSITE" id="PS50035">
    <property type="entry name" value="PLD"/>
    <property type="match status" value="2"/>
</dbReference>
<evidence type="ECO:0000256" key="7">
    <source>
        <dbReference type="SAM" id="MobiDB-lite"/>
    </source>
</evidence>
<dbReference type="GO" id="GO:0016042">
    <property type="term" value="P:lipid catabolic process"/>
    <property type="evidence" value="ECO:0007669"/>
    <property type="project" value="UniProtKB-KW"/>
</dbReference>
<evidence type="ECO:0000313" key="10">
    <source>
        <dbReference type="EMBL" id="CAJ0877866.1"/>
    </source>
</evidence>
<dbReference type="Proteomes" id="UP001190491">
    <property type="component" value="Unassembled WGS sequence"/>
</dbReference>
<dbReference type="GO" id="GO:0006793">
    <property type="term" value="P:phosphorus metabolic process"/>
    <property type="evidence" value="ECO:0007669"/>
    <property type="project" value="UniProtKB-ARBA"/>
</dbReference>
<dbReference type="SUPFAM" id="SSF56024">
    <property type="entry name" value="Phospholipase D/nuclease"/>
    <property type="match status" value="2"/>
</dbReference>
<protein>
    <recommendedName>
        <fullName evidence="3">phospholipase D</fullName>
        <ecNumber evidence="3">3.1.4.4</ecNumber>
    </recommendedName>
</protein>
<evidence type="ECO:0000256" key="8">
    <source>
        <dbReference type="SAM" id="SignalP"/>
    </source>
</evidence>
<keyword evidence="12" id="KW-1185">Reference proteome</keyword>
<dbReference type="RefSeq" id="WP_206273381.1">
    <property type="nucleotide sequence ID" value="NZ_CAUDKO010000006.1"/>
</dbReference>
<dbReference type="Proteomes" id="UP001189792">
    <property type="component" value="Unassembled WGS sequence"/>
</dbReference>
<evidence type="ECO:0000313" key="12">
    <source>
        <dbReference type="Proteomes" id="UP001189792"/>
    </source>
</evidence>
<evidence type="ECO:0000259" key="9">
    <source>
        <dbReference type="PROSITE" id="PS50035"/>
    </source>
</evidence>
<keyword evidence="8" id="KW-0732">Signal</keyword>
<evidence type="ECO:0000313" key="11">
    <source>
        <dbReference type="EMBL" id="CAJ0885301.1"/>
    </source>
</evidence>
<dbReference type="InterPro" id="IPR001736">
    <property type="entry name" value="PLipase_D/transphosphatidylase"/>
</dbReference>
<evidence type="ECO:0000256" key="1">
    <source>
        <dbReference type="ARBA" id="ARBA00000798"/>
    </source>
</evidence>
<comment type="catalytic activity">
    <reaction evidence="1">
        <text>a 1,2-diacyl-sn-glycero-3-phosphocholine + H2O = a 1,2-diacyl-sn-glycero-3-phosphate + choline + H(+)</text>
        <dbReference type="Rhea" id="RHEA:14445"/>
        <dbReference type="ChEBI" id="CHEBI:15354"/>
        <dbReference type="ChEBI" id="CHEBI:15377"/>
        <dbReference type="ChEBI" id="CHEBI:15378"/>
        <dbReference type="ChEBI" id="CHEBI:57643"/>
        <dbReference type="ChEBI" id="CHEBI:58608"/>
        <dbReference type="EC" id="3.1.4.4"/>
    </reaction>
</comment>
<accession>A0AAD2F5L5</accession>
<evidence type="ECO:0000256" key="3">
    <source>
        <dbReference type="ARBA" id="ARBA00012027"/>
    </source>
</evidence>
<evidence type="ECO:0000256" key="4">
    <source>
        <dbReference type="ARBA" id="ARBA00022801"/>
    </source>
</evidence>
<name>A0AAD2F5L5_9RALS</name>
<evidence type="ECO:0000256" key="5">
    <source>
        <dbReference type="ARBA" id="ARBA00022963"/>
    </source>
</evidence>
<keyword evidence="5" id="KW-0442">Lipid degradation</keyword>
<dbReference type="SMART" id="SM00155">
    <property type="entry name" value="PLDc"/>
    <property type="match status" value="2"/>
</dbReference>
<dbReference type="EC" id="3.1.4.4" evidence="3"/>
<dbReference type="CDD" id="cd09116">
    <property type="entry name" value="PLDc_Nuc_like"/>
    <property type="match status" value="1"/>
</dbReference>
<dbReference type="InterPro" id="IPR051406">
    <property type="entry name" value="PLD_domain"/>
</dbReference>
<keyword evidence="4" id="KW-0378">Hydrolase</keyword>
<feature type="region of interest" description="Disordered" evidence="7">
    <location>
        <begin position="446"/>
        <end position="465"/>
    </location>
</feature>
<sequence length="465" mass="51216">MKTTLLIKAGLIFALSFPPQAPHAQSNPATERAITAYFNQRANQQFTEPYRGISRNGDDFERVIIEQIARARSSIDVAVMVLTLPNIARALVDAKQRGVMIRVVMDNDYNRNWINLSIDEVADLSDEEQEIWAEIDTLVDINGDGEISDEERSARDVPTLFAQANIPVIDDTADGSKGSGLMHHKFLVIDGAVVVSSSSNFTHSGFFGDVGLPNSRGNAENLVVVRSADLAQLYQAEFAYLWGNGPGIVGRSKFGVRKPYRAARTVQTPDGTLQVQFSPFSRTHPNEETSSGLIARTLSAASSSVDIATYVFTDAWIAEALRQVYTNRNITLRGAIDRSFVYRANSATLDMWGIGRFDTNCAPKPQTHPWEKVATHVGYSRLSEGDKLHHKIAVIDSRTVITGSHNWSASANRTNDENLLVIDSPAVAAEFKQEMDRLHQSMVYGPSSSLKRSAAKDQQRCSAAR</sequence>
<dbReference type="GO" id="GO:0016891">
    <property type="term" value="F:RNA endonuclease activity producing 5'-phosphomonoesters, hydrolytic mechanism"/>
    <property type="evidence" value="ECO:0007669"/>
    <property type="project" value="TreeGrafter"/>
</dbReference>
<evidence type="ECO:0000256" key="6">
    <source>
        <dbReference type="ARBA" id="ARBA00023098"/>
    </source>
</evidence>